<dbReference type="PANTHER" id="PTHR43399">
    <property type="entry name" value="SUBTILISIN-RELATED"/>
    <property type="match status" value="1"/>
</dbReference>
<dbReference type="CDD" id="cd07493">
    <property type="entry name" value="Peptidases_S8_9"/>
    <property type="match status" value="1"/>
</dbReference>
<sequence>MTNIRLINLFIAAFFCALSASAATLPKKKYPGGKCYIWRYTLLDKRESSYTLDRPQRWLSHKSIERRHKQGLPLDSTDLPVSSGYLKAIDHMINDANRVAKRSQAESMVIGTSRWNNTVLVRSADTTFLRRLGEQAYVKSCEMVWEAPDSIERKIKIKANSGFNPWDSLKGTIYGHGREQIEMLNGHRLHNIGYRGKGITIAVLDGGFQNCNVLPTFQHAIISGAKDFVYPNSPYFYQETDHGTKVLSTMAANEPEVLIGTAPDAHYWLLRCEDQETEQPVEEDYWAMAAEFADSLGADIITSSLGYTEYDNRRGYYHQHDLDGRTALISRTASMIAQKGMVLVNSAGNSGMGPWKKITFPADADNCLTVGALNHQRVNAPFSGVGPTQDMRIKPDVMALGSPANLISGRGGIVRDMGTSFSTPIVAGLVACLWQALPEKTALEIINLVRQNSDCYQKPDNIYGYGVPNFWRAYMIGKVNLEVRSEK</sequence>
<accession>A0A9D5P0W9</accession>
<keyword evidence="6" id="KW-0732">Signal</keyword>
<gene>
    <name evidence="8" type="ORF">E7101_08805</name>
</gene>
<organism evidence="8 9">
    <name type="scientific">Xylanibacter ruminicola</name>
    <name type="common">Prevotella ruminicola</name>
    <dbReference type="NCBI Taxonomy" id="839"/>
    <lineage>
        <taxon>Bacteria</taxon>
        <taxon>Pseudomonadati</taxon>
        <taxon>Bacteroidota</taxon>
        <taxon>Bacteroidia</taxon>
        <taxon>Bacteroidales</taxon>
        <taxon>Prevotellaceae</taxon>
        <taxon>Xylanibacter</taxon>
    </lineage>
</organism>
<dbReference type="GO" id="GO:0004252">
    <property type="term" value="F:serine-type endopeptidase activity"/>
    <property type="evidence" value="ECO:0007669"/>
    <property type="project" value="UniProtKB-UniRule"/>
</dbReference>
<feature type="active site" description="Charge relay system" evidence="5">
    <location>
        <position position="420"/>
    </location>
</feature>
<evidence type="ECO:0000313" key="9">
    <source>
        <dbReference type="Proteomes" id="UP000806522"/>
    </source>
</evidence>
<comment type="caution">
    <text evidence="8">The sequence shown here is derived from an EMBL/GenBank/DDBJ whole genome shotgun (WGS) entry which is preliminary data.</text>
</comment>
<dbReference type="PIRSF" id="PIRSF037903">
    <property type="entry name" value="Subtilisin_rel_GFO_2223"/>
    <property type="match status" value="1"/>
</dbReference>
<comment type="similarity">
    <text evidence="1 5">Belongs to the peptidase S8 family.</text>
</comment>
<dbReference type="PROSITE" id="PS00138">
    <property type="entry name" value="SUBTILASE_SER"/>
    <property type="match status" value="1"/>
</dbReference>
<reference evidence="8" key="1">
    <citation type="submission" date="2019-04" db="EMBL/GenBank/DDBJ databases">
        <title>Evolution of Biomass-Degrading Anaerobic Consortia Revealed by Metagenomics.</title>
        <authorList>
            <person name="Peng X."/>
        </authorList>
    </citation>
    <scope>NUCLEOTIDE SEQUENCE</scope>
    <source>
        <strain evidence="8">SIG140</strain>
    </source>
</reference>
<evidence type="ECO:0000256" key="1">
    <source>
        <dbReference type="ARBA" id="ARBA00011073"/>
    </source>
</evidence>
<dbReference type="EMBL" id="SUYC01000008">
    <property type="protein sequence ID" value="MBE6271035.1"/>
    <property type="molecule type" value="Genomic_DNA"/>
</dbReference>
<dbReference type="Gene3D" id="3.40.50.200">
    <property type="entry name" value="Peptidase S8/S53 domain"/>
    <property type="match status" value="1"/>
</dbReference>
<evidence type="ECO:0000256" key="6">
    <source>
        <dbReference type="SAM" id="SignalP"/>
    </source>
</evidence>
<keyword evidence="2 5" id="KW-0645">Protease</keyword>
<keyword evidence="4 5" id="KW-0720">Serine protease</keyword>
<evidence type="ECO:0000256" key="5">
    <source>
        <dbReference type="PROSITE-ProRule" id="PRU01240"/>
    </source>
</evidence>
<evidence type="ECO:0000259" key="7">
    <source>
        <dbReference type="Pfam" id="PF00082"/>
    </source>
</evidence>
<dbReference type="PROSITE" id="PS51892">
    <property type="entry name" value="SUBTILASE"/>
    <property type="match status" value="1"/>
</dbReference>
<dbReference type="SUPFAM" id="SSF52743">
    <property type="entry name" value="Subtilisin-like"/>
    <property type="match status" value="1"/>
</dbReference>
<protein>
    <submittedName>
        <fullName evidence="8">Serine protease</fullName>
    </submittedName>
</protein>
<dbReference type="InterPro" id="IPR036852">
    <property type="entry name" value="Peptidase_S8/S53_dom_sf"/>
</dbReference>
<keyword evidence="3 5" id="KW-0378">Hydrolase</keyword>
<dbReference type="InterPro" id="IPR000209">
    <property type="entry name" value="Peptidase_S8/S53_dom"/>
</dbReference>
<feature type="active site" description="Charge relay system" evidence="5">
    <location>
        <position position="205"/>
    </location>
</feature>
<dbReference type="Proteomes" id="UP000806522">
    <property type="component" value="Unassembled WGS sequence"/>
</dbReference>
<dbReference type="InterPro" id="IPR017317">
    <property type="entry name" value="Pept_S8_subtilisin_bacteroid-2"/>
</dbReference>
<dbReference type="InterPro" id="IPR051048">
    <property type="entry name" value="Peptidase_S8/S53_subtilisin"/>
</dbReference>
<evidence type="ECO:0000313" key="8">
    <source>
        <dbReference type="EMBL" id="MBE6271035.1"/>
    </source>
</evidence>
<dbReference type="Pfam" id="PF00082">
    <property type="entry name" value="Peptidase_S8"/>
    <property type="match status" value="1"/>
</dbReference>
<proteinExistence type="inferred from homology"/>
<dbReference type="GO" id="GO:0006508">
    <property type="term" value="P:proteolysis"/>
    <property type="evidence" value="ECO:0007669"/>
    <property type="project" value="UniProtKB-KW"/>
</dbReference>
<dbReference type="PRINTS" id="PR00723">
    <property type="entry name" value="SUBTILISIN"/>
</dbReference>
<feature type="domain" description="Peptidase S8/S53" evidence="7">
    <location>
        <begin position="196"/>
        <end position="466"/>
    </location>
</feature>
<dbReference type="InterPro" id="IPR023828">
    <property type="entry name" value="Peptidase_S8_Ser-AS"/>
</dbReference>
<feature type="active site" description="Charge relay system" evidence="5">
    <location>
        <position position="242"/>
    </location>
</feature>
<evidence type="ECO:0000256" key="4">
    <source>
        <dbReference type="ARBA" id="ARBA00022825"/>
    </source>
</evidence>
<dbReference type="PANTHER" id="PTHR43399:SF4">
    <property type="entry name" value="CELL WALL-ASSOCIATED PROTEASE"/>
    <property type="match status" value="1"/>
</dbReference>
<dbReference type="InterPro" id="IPR015500">
    <property type="entry name" value="Peptidase_S8_subtilisin-rel"/>
</dbReference>
<name>A0A9D5P0W9_XYLRU</name>
<feature type="chain" id="PRO_5039260418" evidence="6">
    <location>
        <begin position="23"/>
        <end position="487"/>
    </location>
</feature>
<evidence type="ECO:0000256" key="3">
    <source>
        <dbReference type="ARBA" id="ARBA00022801"/>
    </source>
</evidence>
<evidence type="ECO:0000256" key="2">
    <source>
        <dbReference type="ARBA" id="ARBA00022670"/>
    </source>
</evidence>
<dbReference type="AlphaFoldDB" id="A0A9D5P0W9"/>
<feature type="signal peptide" evidence="6">
    <location>
        <begin position="1"/>
        <end position="22"/>
    </location>
</feature>